<dbReference type="InterPro" id="IPR002121">
    <property type="entry name" value="HRDC_dom"/>
</dbReference>
<evidence type="ECO:0000259" key="4">
    <source>
        <dbReference type="PROSITE" id="PS50967"/>
    </source>
</evidence>
<dbReference type="SMART" id="SM00341">
    <property type="entry name" value="HRDC"/>
    <property type="match status" value="1"/>
</dbReference>
<organism evidence="5 6">
    <name type="scientific">Methanocella arvoryzae (strain DSM 22066 / NBRC 105507 / MRE50)</name>
    <dbReference type="NCBI Taxonomy" id="351160"/>
    <lineage>
        <taxon>Archaea</taxon>
        <taxon>Methanobacteriati</taxon>
        <taxon>Methanobacteriota</taxon>
        <taxon>Stenosarchaea group</taxon>
        <taxon>Methanomicrobia</taxon>
        <taxon>Methanocellales</taxon>
        <taxon>Methanocellaceae</taxon>
        <taxon>Methanocella</taxon>
    </lineage>
</organism>
<dbReference type="SUPFAM" id="SSF47819">
    <property type="entry name" value="HRDC-like"/>
    <property type="match status" value="1"/>
</dbReference>
<dbReference type="InterPro" id="IPR036390">
    <property type="entry name" value="WH_DNA-bd_sf"/>
</dbReference>
<proteinExistence type="predicted"/>
<dbReference type="InterPro" id="IPR018982">
    <property type="entry name" value="RQC_domain"/>
</dbReference>
<dbReference type="Gene3D" id="1.10.150.80">
    <property type="entry name" value="HRDC domain"/>
    <property type="match status" value="1"/>
</dbReference>
<sequence length="350" mass="39684">MSTLDDFIETTVDGTEASKTIIECIRQLQWPYGATHIGQVIAGKKLKKVLDQKHDQLPVFGIGSQYSADQWKAWVNELVAQGYLTREPGLYPVITLNERSVEIADGIARVQLSKPVEVKVAEPKPVEVKSEGLPATYDLKLYEVLRLWRNRLAEEQQNPPYVILTNGDIKAICSLYPMSIDELTAIKGIGPRKAQNYGEAILDMVSAHVSENGIVMGSTLAEPPKDEPSPWGNDPLEAAYNMQEYIQSLQDELKKTKEELEALYERIAASGQIESEQYRLFTEEKYRRSIDQQLFYSRYPEIFLRNAKITLTSAQKEVPPEALEPYIIREAHTAYKVEKRGHESADQERP</sequence>
<accession>Q0W291</accession>
<dbReference type="AlphaFoldDB" id="Q0W291"/>
<dbReference type="KEGG" id="rci:RCIX2412"/>
<dbReference type="STRING" id="351160.RCIX2412"/>
<dbReference type="GO" id="GO:0003676">
    <property type="term" value="F:nucleic acid binding"/>
    <property type="evidence" value="ECO:0007669"/>
    <property type="project" value="InterPro"/>
</dbReference>
<dbReference type="GO" id="GO:0006281">
    <property type="term" value="P:DNA repair"/>
    <property type="evidence" value="ECO:0007669"/>
    <property type="project" value="InterPro"/>
</dbReference>
<dbReference type="InterPro" id="IPR010997">
    <property type="entry name" value="HRDC-like_sf"/>
</dbReference>
<gene>
    <name evidence="5" type="ORF">RCIX2412</name>
</gene>
<reference evidence="5 6" key="1">
    <citation type="journal article" date="2006" name="Science">
        <title>Genome of rice cluster I archaea -- the key methane producers in the rice rhizosphere.</title>
        <authorList>
            <person name="Erkel C."/>
            <person name="Kube M."/>
            <person name="Reinhardt R."/>
            <person name="Liesack W."/>
        </authorList>
    </citation>
    <scope>NUCLEOTIDE SEQUENCE [LARGE SCALE GENOMIC DNA]</scope>
    <source>
        <strain evidence="6">DSM 22066 / NBRC 105507 / MRE50</strain>
    </source>
</reference>
<evidence type="ECO:0000313" key="5">
    <source>
        <dbReference type="EMBL" id="CAJ37502.1"/>
    </source>
</evidence>
<dbReference type="GO" id="GO:0000166">
    <property type="term" value="F:nucleotide binding"/>
    <property type="evidence" value="ECO:0007669"/>
    <property type="project" value="InterPro"/>
</dbReference>
<name>Q0W291_METAR</name>
<dbReference type="SMART" id="SM00956">
    <property type="entry name" value="RQC"/>
    <property type="match status" value="1"/>
</dbReference>
<dbReference type="EC" id="5.6.2.4" evidence="2"/>
<protein>
    <recommendedName>
        <fullName evidence="2">DNA 3'-5' helicase</fullName>
        <ecNumber evidence="2">5.6.2.4</ecNumber>
    </recommendedName>
</protein>
<dbReference type="Pfam" id="PF09382">
    <property type="entry name" value="RQC"/>
    <property type="match status" value="1"/>
</dbReference>
<evidence type="ECO:0000313" key="6">
    <source>
        <dbReference type="Proteomes" id="UP000000663"/>
    </source>
</evidence>
<dbReference type="GeneID" id="5144356"/>
<dbReference type="EMBL" id="AM114193">
    <property type="protein sequence ID" value="CAJ37502.1"/>
    <property type="molecule type" value="Genomic_DNA"/>
</dbReference>
<feature type="domain" description="HRDC" evidence="4">
    <location>
        <begin position="135"/>
        <end position="215"/>
    </location>
</feature>
<dbReference type="InterPro" id="IPR044876">
    <property type="entry name" value="HRDC_dom_sf"/>
</dbReference>
<dbReference type="InterPro" id="IPR036388">
    <property type="entry name" value="WH-like_DNA-bd_sf"/>
</dbReference>
<dbReference type="RefSeq" id="WP_012035079.1">
    <property type="nucleotide sequence ID" value="NC_009464.1"/>
</dbReference>
<dbReference type="Gene3D" id="1.10.10.10">
    <property type="entry name" value="Winged helix-like DNA-binding domain superfamily/Winged helix DNA-binding domain"/>
    <property type="match status" value="1"/>
</dbReference>
<dbReference type="Proteomes" id="UP000000663">
    <property type="component" value="Chromosome"/>
</dbReference>
<dbReference type="eggNOG" id="arCOG00560">
    <property type="taxonomic scope" value="Archaea"/>
</dbReference>
<dbReference type="GO" id="GO:0043138">
    <property type="term" value="F:3'-5' DNA helicase activity"/>
    <property type="evidence" value="ECO:0007669"/>
    <property type="project" value="UniProtKB-EC"/>
</dbReference>
<dbReference type="SUPFAM" id="SSF46785">
    <property type="entry name" value="Winged helix' DNA-binding domain"/>
    <property type="match status" value="1"/>
</dbReference>
<evidence type="ECO:0000256" key="1">
    <source>
        <dbReference type="ARBA" id="ARBA00034617"/>
    </source>
</evidence>
<evidence type="ECO:0000256" key="2">
    <source>
        <dbReference type="ARBA" id="ARBA00034808"/>
    </source>
</evidence>
<dbReference type="GO" id="GO:0006260">
    <property type="term" value="P:DNA replication"/>
    <property type="evidence" value="ECO:0007669"/>
    <property type="project" value="InterPro"/>
</dbReference>
<keyword evidence="6" id="KW-1185">Reference proteome</keyword>
<dbReference type="PROSITE" id="PS50967">
    <property type="entry name" value="HRDC"/>
    <property type="match status" value="1"/>
</dbReference>
<comment type="catalytic activity">
    <reaction evidence="1">
        <text>Couples ATP hydrolysis with the unwinding of duplex DNA by translocating in the 3'-5' direction.</text>
        <dbReference type="EC" id="5.6.2.4"/>
    </reaction>
</comment>
<feature type="coiled-coil region" evidence="3">
    <location>
        <begin position="239"/>
        <end position="270"/>
    </location>
</feature>
<dbReference type="Pfam" id="PF00570">
    <property type="entry name" value="HRDC"/>
    <property type="match status" value="1"/>
</dbReference>
<evidence type="ECO:0000256" key="3">
    <source>
        <dbReference type="SAM" id="Coils"/>
    </source>
</evidence>
<keyword evidence="3" id="KW-0175">Coiled coil</keyword>